<name>A0A3R7BUL4_APHAT</name>
<dbReference type="EMBL" id="QUTH01003934">
    <property type="protein sequence ID" value="RHZ16428.1"/>
    <property type="molecule type" value="Genomic_DNA"/>
</dbReference>
<dbReference type="EMBL" id="QUTG01000153">
    <property type="protein sequence ID" value="RHZ02861.1"/>
    <property type="molecule type" value="Genomic_DNA"/>
</dbReference>
<comment type="caution">
    <text evidence="1">The sequence shown here is derived from an EMBL/GenBank/DDBJ whole genome shotgun (WGS) entry which is preliminary data.</text>
</comment>
<evidence type="ECO:0000313" key="4">
    <source>
        <dbReference type="Proteomes" id="UP000285712"/>
    </source>
</evidence>
<evidence type="ECO:0000313" key="2">
    <source>
        <dbReference type="EMBL" id="RHZ16428.1"/>
    </source>
</evidence>
<reference evidence="3 4" key="1">
    <citation type="submission" date="2018-08" db="EMBL/GenBank/DDBJ databases">
        <title>Aphanomyces genome sequencing and annotation.</title>
        <authorList>
            <person name="Minardi D."/>
            <person name="Oidtmann B."/>
            <person name="Van Der Giezen M."/>
            <person name="Studholme D.J."/>
        </authorList>
    </citation>
    <scope>NUCLEOTIDE SEQUENCE [LARGE SCALE GENOMIC DNA]</scope>
    <source>
        <strain evidence="2 3">Da</strain>
        <strain evidence="1 4">Sv</strain>
    </source>
</reference>
<evidence type="ECO:0000313" key="1">
    <source>
        <dbReference type="EMBL" id="RHZ02861.1"/>
    </source>
</evidence>
<accession>A0A3R7BUL4</accession>
<protein>
    <submittedName>
        <fullName evidence="1">Uncharacterized protein</fullName>
    </submittedName>
</protein>
<evidence type="ECO:0000313" key="3">
    <source>
        <dbReference type="Proteomes" id="UP000285430"/>
    </source>
</evidence>
<dbReference type="Proteomes" id="UP000285430">
    <property type="component" value="Unassembled WGS sequence"/>
</dbReference>
<dbReference type="AlphaFoldDB" id="A0A3R7BUL4"/>
<dbReference type="VEuPathDB" id="FungiDB:H257_03212"/>
<gene>
    <name evidence="1" type="ORF">DYB35_012233</name>
    <name evidence="2" type="ORF">DYB37_012208</name>
</gene>
<dbReference type="Proteomes" id="UP000285712">
    <property type="component" value="Unassembled WGS sequence"/>
</dbReference>
<proteinExistence type="predicted"/>
<organism evidence="1 4">
    <name type="scientific">Aphanomyces astaci</name>
    <name type="common">Crayfish plague agent</name>
    <dbReference type="NCBI Taxonomy" id="112090"/>
    <lineage>
        <taxon>Eukaryota</taxon>
        <taxon>Sar</taxon>
        <taxon>Stramenopiles</taxon>
        <taxon>Oomycota</taxon>
        <taxon>Saprolegniomycetes</taxon>
        <taxon>Saprolegniales</taxon>
        <taxon>Verrucalvaceae</taxon>
        <taxon>Aphanomyces</taxon>
    </lineage>
</organism>
<sequence>MLVVPLAVVMSAAAFPFNVFASLKRREPPPWRLFPLPHTLDSTKLSRRKANRARDMSIWEALSRLGRVYYSYTDDPTSEPPVLLLAIQQLLSDTLHMSQTERHVIAQFAFTPHDLWEGEALYQFLQGLVITSRDRTHRTMEVALTACLDELYTSYATRHTAAA</sequence>